<dbReference type="EMBL" id="FLYE01000012">
    <property type="protein sequence ID" value="SCA56165.1"/>
    <property type="molecule type" value="Genomic_DNA"/>
</dbReference>
<dbReference type="SUPFAM" id="SSF52283">
    <property type="entry name" value="Formate/glycerate dehydrogenase catalytic domain-like"/>
    <property type="match status" value="1"/>
</dbReference>
<comment type="similarity">
    <text evidence="1 4">Belongs to the D-isomer specific 2-hydroxyacid dehydrogenase family.</text>
</comment>
<name>A0A1C3RFX8_9PROT</name>
<keyword evidence="2 4" id="KW-0560">Oxidoreductase</keyword>
<dbReference type="SUPFAM" id="SSF51735">
    <property type="entry name" value="NAD(P)-binding Rossmann-fold domains"/>
    <property type="match status" value="1"/>
</dbReference>
<dbReference type="AlphaFoldDB" id="A0A1C3RFX8"/>
<evidence type="ECO:0000256" key="2">
    <source>
        <dbReference type="ARBA" id="ARBA00023002"/>
    </source>
</evidence>
<dbReference type="FunFam" id="3.40.50.720:FF:000203">
    <property type="entry name" value="D-3-phosphoglycerate dehydrogenase (SerA)"/>
    <property type="match status" value="1"/>
</dbReference>
<accession>A0A1C3RFX8</accession>
<dbReference type="GO" id="GO:0030267">
    <property type="term" value="F:glyoxylate reductase (NADPH) activity"/>
    <property type="evidence" value="ECO:0007669"/>
    <property type="project" value="TreeGrafter"/>
</dbReference>
<dbReference type="InterPro" id="IPR029752">
    <property type="entry name" value="D-isomer_DH_CS1"/>
</dbReference>
<dbReference type="RefSeq" id="WP_069186848.1">
    <property type="nucleotide sequence ID" value="NZ_FLYE01000012.1"/>
</dbReference>
<dbReference type="Pfam" id="PF00389">
    <property type="entry name" value="2-Hacid_dh"/>
    <property type="match status" value="1"/>
</dbReference>
<protein>
    <submittedName>
        <fullName evidence="7">Glycerate dehydrogenase</fullName>
        <ecNumber evidence="7">1.1.1.29</ecNumber>
    </submittedName>
</protein>
<dbReference type="InterPro" id="IPR029753">
    <property type="entry name" value="D-isomer_DH_CS"/>
</dbReference>
<evidence type="ECO:0000256" key="4">
    <source>
        <dbReference type="RuleBase" id="RU003719"/>
    </source>
</evidence>
<keyword evidence="3" id="KW-0520">NAD</keyword>
<evidence type="ECO:0000259" key="6">
    <source>
        <dbReference type="Pfam" id="PF02826"/>
    </source>
</evidence>
<reference evidence="7 8" key="1">
    <citation type="submission" date="2016-07" db="EMBL/GenBank/DDBJ databases">
        <authorList>
            <person name="Lefevre C.T."/>
        </authorList>
    </citation>
    <scope>NUCLEOTIDE SEQUENCE [LARGE SCALE GENOMIC DNA]</scope>
    <source>
        <strain evidence="7">PR1</strain>
    </source>
</reference>
<dbReference type="EC" id="1.1.1.29" evidence="7"/>
<keyword evidence="8" id="KW-1185">Reference proteome</keyword>
<dbReference type="PANTHER" id="PTHR10996:SF178">
    <property type="entry name" value="2-HYDROXYACID DEHYDROGENASE YGL185C-RELATED"/>
    <property type="match status" value="1"/>
</dbReference>
<proteinExistence type="inferred from homology"/>
<gene>
    <name evidence="7" type="ORF">MTBPR1_20013</name>
</gene>
<dbReference type="InterPro" id="IPR036291">
    <property type="entry name" value="NAD(P)-bd_dom_sf"/>
</dbReference>
<dbReference type="PROSITE" id="PS00670">
    <property type="entry name" value="D_2_HYDROXYACID_DH_2"/>
    <property type="match status" value="1"/>
</dbReference>
<dbReference type="InterPro" id="IPR050223">
    <property type="entry name" value="D-isomer_2-hydroxyacid_DH"/>
</dbReference>
<sequence length="317" mass="34864">MPKQRILVTRKLPDEVEKRLIDTFATNLQGGDFPDNSERLIQQSHDVDGILCSPCDQIGADLIEKLPERIRIISTFSVGYEHIDIKAAMARGITVTNTPGVLTDATADIALLLILGATRRAFEGERLIRENKWQGWNPTQLMGTGLQGKRLGILGMGRIGQAVANRAKAFGMEVHYHNRRPVEFDATYHETAESLLSNSDVLSLHCPLTPETKGFLSKERIELLPQGAVVINTARGGVIEDEALIEALKSKRLFAAGLDVFEGEPNLHAGYRALDNTFLLPHLGSATIETRNAMGFMAIDNLESFFKGESPPNVVKP</sequence>
<dbReference type="OrthoDB" id="9793626at2"/>
<dbReference type="CDD" id="cd05301">
    <property type="entry name" value="GDH"/>
    <property type="match status" value="1"/>
</dbReference>
<dbReference type="Gene3D" id="3.40.50.720">
    <property type="entry name" value="NAD(P)-binding Rossmann-like Domain"/>
    <property type="match status" value="2"/>
</dbReference>
<dbReference type="GO" id="GO:0005829">
    <property type="term" value="C:cytosol"/>
    <property type="evidence" value="ECO:0007669"/>
    <property type="project" value="TreeGrafter"/>
</dbReference>
<dbReference type="InterPro" id="IPR006140">
    <property type="entry name" value="D-isomer_DH_NAD-bd"/>
</dbReference>
<evidence type="ECO:0000313" key="7">
    <source>
        <dbReference type="EMBL" id="SCA56165.1"/>
    </source>
</evidence>
<dbReference type="PROSITE" id="PS00671">
    <property type="entry name" value="D_2_HYDROXYACID_DH_3"/>
    <property type="match status" value="1"/>
</dbReference>
<feature type="domain" description="D-isomer specific 2-hydroxyacid dehydrogenase catalytic" evidence="5">
    <location>
        <begin position="7"/>
        <end position="316"/>
    </location>
</feature>
<dbReference type="InterPro" id="IPR006139">
    <property type="entry name" value="D-isomer_2_OHA_DH_cat_dom"/>
</dbReference>
<dbReference type="STRING" id="1867952.MTBPR1_20013"/>
<dbReference type="GO" id="GO:0051287">
    <property type="term" value="F:NAD binding"/>
    <property type="evidence" value="ECO:0007669"/>
    <property type="project" value="InterPro"/>
</dbReference>
<dbReference type="Proteomes" id="UP000231658">
    <property type="component" value="Unassembled WGS sequence"/>
</dbReference>
<dbReference type="PANTHER" id="PTHR10996">
    <property type="entry name" value="2-HYDROXYACID DEHYDROGENASE-RELATED"/>
    <property type="match status" value="1"/>
</dbReference>
<feature type="domain" description="D-isomer specific 2-hydroxyacid dehydrogenase NAD-binding" evidence="6">
    <location>
        <begin position="112"/>
        <end position="284"/>
    </location>
</feature>
<organism evidence="7 8">
    <name type="scientific">Candidatus Terasakiella magnetica</name>
    <dbReference type="NCBI Taxonomy" id="1867952"/>
    <lineage>
        <taxon>Bacteria</taxon>
        <taxon>Pseudomonadati</taxon>
        <taxon>Pseudomonadota</taxon>
        <taxon>Alphaproteobacteria</taxon>
        <taxon>Rhodospirillales</taxon>
        <taxon>Terasakiellaceae</taxon>
        <taxon>Terasakiella</taxon>
    </lineage>
</organism>
<evidence type="ECO:0000256" key="1">
    <source>
        <dbReference type="ARBA" id="ARBA00005854"/>
    </source>
</evidence>
<dbReference type="Pfam" id="PF02826">
    <property type="entry name" value="2-Hacid_dh_C"/>
    <property type="match status" value="1"/>
</dbReference>
<dbReference type="PROSITE" id="PS00065">
    <property type="entry name" value="D_2_HYDROXYACID_DH_1"/>
    <property type="match status" value="1"/>
</dbReference>
<dbReference type="GO" id="GO:0008465">
    <property type="term" value="F:hydroxypyruvate reductase (NADH) activity"/>
    <property type="evidence" value="ECO:0007669"/>
    <property type="project" value="UniProtKB-EC"/>
</dbReference>
<evidence type="ECO:0000259" key="5">
    <source>
        <dbReference type="Pfam" id="PF00389"/>
    </source>
</evidence>
<evidence type="ECO:0000313" key="8">
    <source>
        <dbReference type="Proteomes" id="UP000231658"/>
    </source>
</evidence>
<evidence type="ECO:0000256" key="3">
    <source>
        <dbReference type="ARBA" id="ARBA00023027"/>
    </source>
</evidence>